<dbReference type="AlphaFoldDB" id="A0A7R9C0P5"/>
<name>A0A7R9C0P5_9CRUS</name>
<feature type="chain" id="PRO_5036210477" evidence="2">
    <location>
        <begin position="17"/>
        <end position="155"/>
    </location>
</feature>
<evidence type="ECO:0000256" key="2">
    <source>
        <dbReference type="SAM" id="SignalP"/>
    </source>
</evidence>
<keyword evidence="2" id="KW-0732">Signal</keyword>
<proteinExistence type="predicted"/>
<evidence type="ECO:0000313" key="4">
    <source>
        <dbReference type="Proteomes" id="UP000678499"/>
    </source>
</evidence>
<evidence type="ECO:0000313" key="3">
    <source>
        <dbReference type="EMBL" id="CAD7283690.1"/>
    </source>
</evidence>
<gene>
    <name evidence="3" type="ORF">NMOB1V02_LOCUS11303</name>
</gene>
<feature type="signal peptide" evidence="2">
    <location>
        <begin position="1"/>
        <end position="16"/>
    </location>
</feature>
<dbReference type="EMBL" id="CAJPEX010005874">
    <property type="protein sequence ID" value="CAG0923842.1"/>
    <property type="molecule type" value="Genomic_DNA"/>
</dbReference>
<protein>
    <submittedName>
        <fullName evidence="3">Uncharacterized protein</fullName>
    </submittedName>
</protein>
<feature type="region of interest" description="Disordered" evidence="1">
    <location>
        <begin position="134"/>
        <end position="155"/>
    </location>
</feature>
<reference evidence="3" key="1">
    <citation type="submission" date="2020-11" db="EMBL/GenBank/DDBJ databases">
        <authorList>
            <person name="Tran Van P."/>
        </authorList>
    </citation>
    <scope>NUCLEOTIDE SEQUENCE</scope>
</reference>
<organism evidence="3">
    <name type="scientific">Notodromas monacha</name>
    <dbReference type="NCBI Taxonomy" id="399045"/>
    <lineage>
        <taxon>Eukaryota</taxon>
        <taxon>Metazoa</taxon>
        <taxon>Ecdysozoa</taxon>
        <taxon>Arthropoda</taxon>
        <taxon>Crustacea</taxon>
        <taxon>Oligostraca</taxon>
        <taxon>Ostracoda</taxon>
        <taxon>Podocopa</taxon>
        <taxon>Podocopida</taxon>
        <taxon>Cypridocopina</taxon>
        <taxon>Cypridoidea</taxon>
        <taxon>Cyprididae</taxon>
        <taxon>Notodromas</taxon>
    </lineage>
</organism>
<evidence type="ECO:0000256" key="1">
    <source>
        <dbReference type="SAM" id="MobiDB-lite"/>
    </source>
</evidence>
<feature type="region of interest" description="Disordered" evidence="1">
    <location>
        <begin position="29"/>
        <end position="68"/>
    </location>
</feature>
<dbReference type="Proteomes" id="UP000678499">
    <property type="component" value="Unassembled WGS sequence"/>
</dbReference>
<dbReference type="EMBL" id="OA887911">
    <property type="protein sequence ID" value="CAD7283690.1"/>
    <property type="molecule type" value="Genomic_DNA"/>
</dbReference>
<keyword evidence="4" id="KW-1185">Reference proteome</keyword>
<sequence>MRVAAVLFACVAVVHGFAGNLLNPRAAAGQRSSEEYAKPQTATQSTTDSEDYMEDKKSKHPGHHPTVGYFKRLCAGDKGVLDDQNRHIPPMREEEIDQWFKVHEVLWTHPPTIVYKVNDEENLAMYTKKRAENWKNAKSRKGRHSEVSSNFIDPN</sequence>
<accession>A0A7R9C0P5</accession>